<sequence>MAPLLKRSVCWLLKLDFSRQFLSIYHRSKGVFFSTASSPFEDELKAMYEKYLVDHGKSYKTAHEKQRRFEIFKKTLRFINEYNSTTSDPSRKLGITSLADVALEEISNPCVQDPAPWPMGT</sequence>
<name>A0AAP0D8F3_9ASTR</name>
<protein>
    <recommendedName>
        <fullName evidence="1">Cathepsin propeptide inhibitor domain-containing protein</fullName>
    </recommendedName>
</protein>
<reference evidence="2 3" key="1">
    <citation type="submission" date="2024-04" db="EMBL/GenBank/DDBJ databases">
        <title>The reference genome of an endangered Asteraceae, Deinandra increscens subsp. villosa, native to the Central Coast of California.</title>
        <authorList>
            <person name="Guilliams M."/>
            <person name="Hasenstab-Lehman K."/>
            <person name="Meyer R."/>
            <person name="Mcevoy S."/>
        </authorList>
    </citation>
    <scope>NUCLEOTIDE SEQUENCE [LARGE SCALE GENOMIC DNA]</scope>
    <source>
        <tissue evidence="2">Leaf</tissue>
    </source>
</reference>
<feature type="domain" description="Cathepsin propeptide inhibitor" evidence="1">
    <location>
        <begin position="48"/>
        <end position="106"/>
    </location>
</feature>
<proteinExistence type="predicted"/>
<keyword evidence="3" id="KW-1185">Reference proteome</keyword>
<dbReference type="InterPro" id="IPR038765">
    <property type="entry name" value="Papain-like_cys_pep_sf"/>
</dbReference>
<accession>A0AAP0D8F3</accession>
<dbReference type="Gene3D" id="1.10.287.2250">
    <property type="match status" value="1"/>
</dbReference>
<dbReference type="InterPro" id="IPR013201">
    <property type="entry name" value="Prot_inhib_I29"/>
</dbReference>
<dbReference type="SUPFAM" id="SSF54001">
    <property type="entry name" value="Cysteine proteinases"/>
    <property type="match status" value="1"/>
</dbReference>
<dbReference type="Proteomes" id="UP001408789">
    <property type="component" value="Unassembled WGS sequence"/>
</dbReference>
<evidence type="ECO:0000313" key="2">
    <source>
        <dbReference type="EMBL" id="KAK9069726.1"/>
    </source>
</evidence>
<dbReference type="EMBL" id="JBCNJP010000012">
    <property type="protein sequence ID" value="KAK9069726.1"/>
    <property type="molecule type" value="Genomic_DNA"/>
</dbReference>
<evidence type="ECO:0000313" key="3">
    <source>
        <dbReference type="Proteomes" id="UP001408789"/>
    </source>
</evidence>
<dbReference type="Pfam" id="PF08246">
    <property type="entry name" value="Inhibitor_I29"/>
    <property type="match status" value="1"/>
</dbReference>
<dbReference type="AlphaFoldDB" id="A0AAP0D8F3"/>
<comment type="caution">
    <text evidence="2">The sequence shown here is derived from an EMBL/GenBank/DDBJ whole genome shotgun (WGS) entry which is preliminary data.</text>
</comment>
<dbReference type="SMART" id="SM00848">
    <property type="entry name" value="Inhibitor_I29"/>
    <property type="match status" value="1"/>
</dbReference>
<gene>
    <name evidence="2" type="ORF">SSX86_010120</name>
</gene>
<evidence type="ECO:0000259" key="1">
    <source>
        <dbReference type="SMART" id="SM00848"/>
    </source>
</evidence>
<organism evidence="2 3">
    <name type="scientific">Deinandra increscens subsp. villosa</name>
    <dbReference type="NCBI Taxonomy" id="3103831"/>
    <lineage>
        <taxon>Eukaryota</taxon>
        <taxon>Viridiplantae</taxon>
        <taxon>Streptophyta</taxon>
        <taxon>Embryophyta</taxon>
        <taxon>Tracheophyta</taxon>
        <taxon>Spermatophyta</taxon>
        <taxon>Magnoliopsida</taxon>
        <taxon>eudicotyledons</taxon>
        <taxon>Gunneridae</taxon>
        <taxon>Pentapetalae</taxon>
        <taxon>asterids</taxon>
        <taxon>campanulids</taxon>
        <taxon>Asterales</taxon>
        <taxon>Asteraceae</taxon>
        <taxon>Asteroideae</taxon>
        <taxon>Heliantheae alliance</taxon>
        <taxon>Madieae</taxon>
        <taxon>Madiinae</taxon>
        <taxon>Deinandra</taxon>
    </lineage>
</organism>